<proteinExistence type="predicted"/>
<dbReference type="PROSITE" id="PS50157">
    <property type="entry name" value="ZINC_FINGER_C2H2_2"/>
    <property type="match status" value="2"/>
</dbReference>
<dbReference type="EMBL" id="JAZGSY010000099">
    <property type="protein sequence ID" value="KAL1840783.1"/>
    <property type="molecule type" value="Genomic_DNA"/>
</dbReference>
<keyword evidence="2 4" id="KW-0863">Zinc-finger</keyword>
<evidence type="ECO:0000313" key="7">
    <source>
        <dbReference type="EMBL" id="KAL1840783.1"/>
    </source>
</evidence>
<evidence type="ECO:0000256" key="5">
    <source>
        <dbReference type="SAM" id="MobiDB-lite"/>
    </source>
</evidence>
<keyword evidence="3" id="KW-0862">Zinc</keyword>
<evidence type="ECO:0000256" key="3">
    <source>
        <dbReference type="ARBA" id="ARBA00022833"/>
    </source>
</evidence>
<feature type="compositionally biased region" description="Polar residues" evidence="5">
    <location>
        <begin position="628"/>
        <end position="658"/>
    </location>
</feature>
<feature type="region of interest" description="Disordered" evidence="5">
    <location>
        <begin position="222"/>
        <end position="260"/>
    </location>
</feature>
<feature type="compositionally biased region" description="Low complexity" evidence="5">
    <location>
        <begin position="682"/>
        <end position="716"/>
    </location>
</feature>
<feature type="region of interest" description="Disordered" evidence="5">
    <location>
        <begin position="170"/>
        <end position="201"/>
    </location>
</feature>
<accession>A0ABR3VHI5</accession>
<dbReference type="InterPro" id="IPR036236">
    <property type="entry name" value="Znf_C2H2_sf"/>
</dbReference>
<feature type="region of interest" description="Disordered" evidence="5">
    <location>
        <begin position="547"/>
        <end position="597"/>
    </location>
</feature>
<feature type="compositionally biased region" description="Low complexity" evidence="5">
    <location>
        <begin position="746"/>
        <end position="755"/>
    </location>
</feature>
<comment type="caution">
    <text evidence="7">The sequence shown here is derived from an EMBL/GenBank/DDBJ whole genome shotgun (WGS) entry which is preliminary data.</text>
</comment>
<evidence type="ECO:0000256" key="1">
    <source>
        <dbReference type="ARBA" id="ARBA00022723"/>
    </source>
</evidence>
<feature type="compositionally biased region" description="Low complexity" evidence="5">
    <location>
        <begin position="576"/>
        <end position="589"/>
    </location>
</feature>
<dbReference type="SUPFAM" id="SSF57667">
    <property type="entry name" value="beta-beta-alpha zinc fingers"/>
    <property type="match status" value="2"/>
</dbReference>
<organism evidence="7 8">
    <name type="scientific">Humicola insolens</name>
    <name type="common">Soft-rot fungus</name>
    <dbReference type="NCBI Taxonomy" id="85995"/>
    <lineage>
        <taxon>Eukaryota</taxon>
        <taxon>Fungi</taxon>
        <taxon>Dikarya</taxon>
        <taxon>Ascomycota</taxon>
        <taxon>Pezizomycotina</taxon>
        <taxon>Sordariomycetes</taxon>
        <taxon>Sordariomycetidae</taxon>
        <taxon>Sordariales</taxon>
        <taxon>Chaetomiaceae</taxon>
        <taxon>Mycothermus</taxon>
    </lineage>
</organism>
<dbReference type="Proteomes" id="UP001583172">
    <property type="component" value="Unassembled WGS sequence"/>
</dbReference>
<feature type="region of interest" description="Disordered" evidence="5">
    <location>
        <begin position="628"/>
        <end position="769"/>
    </location>
</feature>
<evidence type="ECO:0000259" key="6">
    <source>
        <dbReference type="PROSITE" id="PS50157"/>
    </source>
</evidence>
<dbReference type="PROSITE" id="PS00028">
    <property type="entry name" value="ZINC_FINGER_C2H2_1"/>
    <property type="match status" value="2"/>
</dbReference>
<name>A0ABR3VHI5_HUMIN</name>
<dbReference type="Pfam" id="PF00096">
    <property type="entry name" value="zf-C2H2"/>
    <property type="match status" value="1"/>
</dbReference>
<feature type="domain" description="C2H2-type" evidence="6">
    <location>
        <begin position="448"/>
        <end position="477"/>
    </location>
</feature>
<feature type="compositionally biased region" description="Polar residues" evidence="5">
    <location>
        <begin position="70"/>
        <end position="80"/>
    </location>
</feature>
<dbReference type="Gene3D" id="3.30.160.60">
    <property type="entry name" value="Classic Zinc Finger"/>
    <property type="match status" value="3"/>
</dbReference>
<feature type="compositionally biased region" description="Low complexity" evidence="5">
    <location>
        <begin position="895"/>
        <end position="916"/>
    </location>
</feature>
<dbReference type="SMART" id="SM00355">
    <property type="entry name" value="ZnF_C2H2"/>
    <property type="match status" value="2"/>
</dbReference>
<feature type="compositionally biased region" description="Basic and acidic residues" evidence="5">
    <location>
        <begin position="549"/>
        <end position="561"/>
    </location>
</feature>
<protein>
    <recommendedName>
        <fullName evidence="6">C2H2-type domain-containing protein</fullName>
    </recommendedName>
</protein>
<feature type="region of interest" description="Disordered" evidence="5">
    <location>
        <begin position="891"/>
        <end position="919"/>
    </location>
</feature>
<evidence type="ECO:0000313" key="8">
    <source>
        <dbReference type="Proteomes" id="UP001583172"/>
    </source>
</evidence>
<evidence type="ECO:0000256" key="2">
    <source>
        <dbReference type="ARBA" id="ARBA00022771"/>
    </source>
</evidence>
<feature type="compositionally biased region" description="Polar residues" evidence="5">
    <location>
        <begin position="170"/>
        <end position="187"/>
    </location>
</feature>
<feature type="region of interest" description="Disordered" evidence="5">
    <location>
        <begin position="1"/>
        <end position="96"/>
    </location>
</feature>
<feature type="compositionally biased region" description="Low complexity" evidence="5">
    <location>
        <begin position="724"/>
        <end position="739"/>
    </location>
</feature>
<keyword evidence="8" id="KW-1185">Reference proteome</keyword>
<evidence type="ECO:0000256" key="4">
    <source>
        <dbReference type="PROSITE-ProRule" id="PRU00042"/>
    </source>
</evidence>
<feature type="compositionally biased region" description="Polar residues" evidence="5">
    <location>
        <begin position="1"/>
        <end position="11"/>
    </location>
</feature>
<reference evidence="7 8" key="1">
    <citation type="journal article" date="2024" name="Commun. Biol.">
        <title>Comparative genomic analysis of thermophilic fungi reveals convergent evolutionary adaptations and gene losses.</title>
        <authorList>
            <person name="Steindorff A.S."/>
            <person name="Aguilar-Pontes M.V."/>
            <person name="Robinson A.J."/>
            <person name="Andreopoulos B."/>
            <person name="LaButti K."/>
            <person name="Kuo A."/>
            <person name="Mondo S."/>
            <person name="Riley R."/>
            <person name="Otillar R."/>
            <person name="Haridas S."/>
            <person name="Lipzen A."/>
            <person name="Grimwood J."/>
            <person name="Schmutz J."/>
            <person name="Clum A."/>
            <person name="Reid I.D."/>
            <person name="Moisan M.C."/>
            <person name="Butler G."/>
            <person name="Nguyen T.T.M."/>
            <person name="Dewar K."/>
            <person name="Conant G."/>
            <person name="Drula E."/>
            <person name="Henrissat B."/>
            <person name="Hansel C."/>
            <person name="Singer S."/>
            <person name="Hutchinson M.I."/>
            <person name="de Vries R.P."/>
            <person name="Natvig D.O."/>
            <person name="Powell A.J."/>
            <person name="Tsang A."/>
            <person name="Grigoriev I.V."/>
        </authorList>
    </citation>
    <scope>NUCLEOTIDE SEQUENCE [LARGE SCALE GENOMIC DNA]</scope>
    <source>
        <strain evidence="7 8">CBS 620.91</strain>
    </source>
</reference>
<feature type="compositionally biased region" description="Polar residues" evidence="5">
    <location>
        <begin position="228"/>
        <end position="256"/>
    </location>
</feature>
<feature type="domain" description="C2H2-type" evidence="6">
    <location>
        <begin position="478"/>
        <end position="505"/>
    </location>
</feature>
<dbReference type="PANTHER" id="PTHR23235:SF120">
    <property type="entry name" value="KRUPPEL-LIKE FACTOR 15"/>
    <property type="match status" value="1"/>
</dbReference>
<feature type="region of interest" description="Disordered" evidence="5">
    <location>
        <begin position="356"/>
        <end position="409"/>
    </location>
</feature>
<gene>
    <name evidence="7" type="ORF">VTJ49DRAFT_7738</name>
</gene>
<dbReference type="PANTHER" id="PTHR23235">
    <property type="entry name" value="KRUEPPEL-LIKE TRANSCRIPTION FACTOR"/>
    <property type="match status" value="1"/>
</dbReference>
<keyword evidence="1" id="KW-0479">Metal-binding</keyword>
<dbReference type="InterPro" id="IPR013087">
    <property type="entry name" value="Znf_C2H2_type"/>
</dbReference>
<sequence length="968" mass="102541">MLSNPPQTSALRSRQRQHRRQNSTPSAFDPVKIVPLPNLQPKRPISHRRGLSLDTRAHPLALAPAPGINSRPSSRQNTPRRSLDQAFFPSSDGSDAYVFSPQGTPQSRRFANMLPNHEPVDDLNGLSFDQYAASLGLFERPDSRLSGSDIDPSRDFDFFGADSALSTPSFLTFPESSPAPTQAWSSEAESEGAHSRRSSRRISNAIMDKVAKFEAMGAGAALDRPVTPSGQVNGFFSQTPNDTSAKQEATPQQRPNRFTDGYDESMEETLRPIRRRNDNRQSGIFQDLRKQAESMMQTPPRAGTIPMALPNPGLRTPDFMNMRTISAEFRKIEQEFGTFPTSPSTEASSAFNNMLNSSQDSFTEKPPLQPPVPLQSGASIPPLAPPSPSHKSPSRRTSPHRRNESLASLASAASIADINIEETRTETGVTLEDIAAYIQGPDPTDGKWRCLYEGCNKPFGRKENIKSHVQTHLNDRQYQCPTCKKCFVRQHDLKRHAKIHTGIKPYPCECGNSFARHDALTRHRQRGMCIGAFDGVVRKVVKRGRPKKIRPEMDERRDKAERTRRKNKLAEATGMSSASSVSGCSDVSGENSPSNDFDGLLDEDQFQGLLCATMPPGPATIHPTTLSVSSAPMPTTSGAPSMTDSFHSALSPSAMSNYSHASHHPSPAMSVRSLLPSTNSSATPTALADLTTTTAPSIPPSSTTAGPASASRPSSSNKPRTSRHPTPSTAPTHPAAQTSVPPVTTAAPVELVSSPSSPPPLLPTSSSVSSFSCSTASTVSVSSAASTSLSAAAARFFEFDGDDDEDVVAREEEVGDVSIGLGTTVAAHQAAAASSVGGEFSVLGGGGLPYGIGMTGMGINLGMAGMGGLEGMAGEFGGFAAASSAGTTNGGAGTGMMTSSPSPMSSSGSSASSTSSQLFGGVGEEGLHQGLLVGGGQMGKFDGLKFVDEDFDPVSMFTNGEDVFFGTA</sequence>